<feature type="region of interest" description="Disordered" evidence="1">
    <location>
        <begin position="126"/>
        <end position="150"/>
    </location>
</feature>
<evidence type="ECO:0000313" key="3">
    <source>
        <dbReference type="Proteomes" id="UP000199614"/>
    </source>
</evidence>
<evidence type="ECO:0000256" key="1">
    <source>
        <dbReference type="SAM" id="MobiDB-lite"/>
    </source>
</evidence>
<dbReference type="RefSeq" id="WP_093355516.1">
    <property type="nucleotide sequence ID" value="NZ_FOUY01000062.1"/>
</dbReference>
<gene>
    <name evidence="2" type="ORF">SAMN05216207_10626</name>
</gene>
<dbReference type="STRING" id="260086.SAMN05216207_10626"/>
<name>A0A1I5HC78_PSUAM</name>
<protein>
    <submittedName>
        <fullName evidence="2">Uncharacterized protein</fullName>
    </submittedName>
</protein>
<dbReference type="AlphaFoldDB" id="A0A1I5HC78"/>
<sequence length="150" mass="16405">MIERRPRSAALRLTVTPCAQQLAGTDEQYPAIGLYSHALVEQHLTLLVRRNLDPPLDRMPLGQGAGLVEDSLRRRAIVELLTGATTRTWTRLADCSEIEVDIDDLVLGDEVVVHELAAADRRPVGHLRRRSPGAPGPIAVATGPAPERLR</sequence>
<proteinExistence type="predicted"/>
<keyword evidence="3" id="KW-1185">Reference proteome</keyword>
<evidence type="ECO:0000313" key="2">
    <source>
        <dbReference type="EMBL" id="SFO45865.1"/>
    </source>
</evidence>
<reference evidence="2 3" key="1">
    <citation type="submission" date="2016-10" db="EMBL/GenBank/DDBJ databases">
        <authorList>
            <person name="de Groot N.N."/>
        </authorList>
    </citation>
    <scope>NUCLEOTIDE SEQUENCE [LARGE SCALE GENOMIC DNA]</scope>
    <source>
        <strain evidence="2 3">CGMCC 4.1877</strain>
    </source>
</reference>
<dbReference type="Proteomes" id="UP000199614">
    <property type="component" value="Unassembled WGS sequence"/>
</dbReference>
<dbReference type="EMBL" id="FOUY01000062">
    <property type="protein sequence ID" value="SFO45865.1"/>
    <property type="molecule type" value="Genomic_DNA"/>
</dbReference>
<organism evidence="2 3">
    <name type="scientific">Pseudonocardia ammonioxydans</name>
    <dbReference type="NCBI Taxonomy" id="260086"/>
    <lineage>
        <taxon>Bacteria</taxon>
        <taxon>Bacillati</taxon>
        <taxon>Actinomycetota</taxon>
        <taxon>Actinomycetes</taxon>
        <taxon>Pseudonocardiales</taxon>
        <taxon>Pseudonocardiaceae</taxon>
        <taxon>Pseudonocardia</taxon>
    </lineage>
</organism>
<accession>A0A1I5HC78</accession>